<dbReference type="Pfam" id="PF03787">
    <property type="entry name" value="RAMPs"/>
    <property type="match status" value="1"/>
</dbReference>
<dbReference type="InterPro" id="IPR005537">
    <property type="entry name" value="RAMP_III_fam"/>
</dbReference>
<proteinExistence type="predicted"/>
<evidence type="ECO:0000259" key="2">
    <source>
        <dbReference type="Pfam" id="PF03787"/>
    </source>
</evidence>
<dbReference type="EMBL" id="UIDG01000057">
    <property type="protein sequence ID" value="SUS04818.1"/>
    <property type="molecule type" value="Genomic_DNA"/>
</dbReference>
<dbReference type="AlphaFoldDB" id="A0A380TBP7"/>
<protein>
    <submittedName>
        <fullName evidence="3">Putative CRISPR-associated RAMP protein, Cmr1 family</fullName>
    </submittedName>
</protein>
<keyword evidence="1" id="KW-0051">Antiviral defense</keyword>
<sequence>MAAFASLHATYRVVTPMFLGDAEKSASCLSVASFRGILRFWWRARAYPRLLQAYNVDAARALKKLAAAEARLFGSAGVGESCGQSLMRLALVDSSLGTPIDAGCVLNETGTAVSADTSTDPKEDFVGRGARYLGYGVINAFTTWRKCGRDYCLDAKGHRIPKEKGGQLLRSCFPAGGSFTIALKVRPLARKEGETDEEFDKRTRERCADFEDVLATLKLIGLVGGLGARSRRGWGSLALVELTGTLAGKAVPAWLPPGTDKAYRERLRELLPLPFTASTEPMPFTVFSATSRVEIVKHGTSAVPLLSELGDAFLCYRGWKRPAGEGNFRHDHDGFKPPNGGRWAVPAGALDGAYPSKAMQHPMRVAFGLPHNYAKWLRVEGERHDRRASPLFFHIHPLGRGFIGVIAFLPARFLPEIRENGVVRPASIKIVKVDNNTKKEQDTLIDENVDYGVVARFLDGFTDTSGQQHEYFSPRTRKAILP</sequence>
<feature type="domain" description="CRISPR type III-associated protein" evidence="2">
    <location>
        <begin position="11"/>
        <end position="237"/>
    </location>
</feature>
<dbReference type="GO" id="GO:0051607">
    <property type="term" value="P:defense response to virus"/>
    <property type="evidence" value="ECO:0007669"/>
    <property type="project" value="UniProtKB-KW"/>
</dbReference>
<name>A0A380TBP7_9ZZZZ</name>
<gene>
    <name evidence="3" type="ORF">DF3PB_150011</name>
</gene>
<organism evidence="3">
    <name type="scientific">metagenome</name>
    <dbReference type="NCBI Taxonomy" id="256318"/>
    <lineage>
        <taxon>unclassified sequences</taxon>
        <taxon>metagenomes</taxon>
    </lineage>
</organism>
<evidence type="ECO:0000313" key="3">
    <source>
        <dbReference type="EMBL" id="SUS04818.1"/>
    </source>
</evidence>
<reference evidence="3" key="1">
    <citation type="submission" date="2018-07" db="EMBL/GenBank/DDBJ databases">
        <authorList>
            <person name="Quirk P.G."/>
            <person name="Krulwich T.A."/>
        </authorList>
    </citation>
    <scope>NUCLEOTIDE SEQUENCE</scope>
</reference>
<accession>A0A380TBP7</accession>
<evidence type="ECO:0000256" key="1">
    <source>
        <dbReference type="ARBA" id="ARBA00023118"/>
    </source>
</evidence>